<evidence type="ECO:0000259" key="4">
    <source>
        <dbReference type="Pfam" id="PF01055"/>
    </source>
</evidence>
<evidence type="ECO:0000313" key="6">
    <source>
        <dbReference type="EMBL" id="BDZ43243.1"/>
    </source>
</evidence>
<dbReference type="Gene3D" id="3.20.20.80">
    <property type="entry name" value="Glycosidases"/>
    <property type="match status" value="1"/>
</dbReference>
<dbReference type="SUPFAM" id="SSF51445">
    <property type="entry name" value="(Trans)glycosidases"/>
    <property type="match status" value="1"/>
</dbReference>
<dbReference type="CDD" id="cd06595">
    <property type="entry name" value="GH31_u1"/>
    <property type="match status" value="1"/>
</dbReference>
<comment type="similarity">
    <text evidence="1 2">Belongs to the glycosyl hydrolase 31 family.</text>
</comment>
<dbReference type="InterPro" id="IPR048395">
    <property type="entry name" value="Glyco_hydro_31_C"/>
</dbReference>
<dbReference type="SUPFAM" id="SSF51011">
    <property type="entry name" value="Glycosyl hydrolase domain"/>
    <property type="match status" value="1"/>
</dbReference>
<evidence type="ECO:0000256" key="3">
    <source>
        <dbReference type="SAM" id="MobiDB-lite"/>
    </source>
</evidence>
<sequence length="846" mass="90773">MFSLSDGSPRPAAAASQITGPGYRFTILTSRLIRLEWADDGAFVDEATAVVTNRDFPVPGFTVERDGASLTVRTEHVELHHDGGPFTSSGLSVTLHGAPDIHYAAWRFGEDLPQYLPRRGNLGGTARTLDEVDGACPLEPGILSTYGFATLDDSASVLMTPDGWVAPRSRSGAGSRSGSGGGAGSRPAHDLYVFAHGHDYQGALDDYFRLTGAPPLVPRHVLGNWWSRFWRYDHDGYLALLDRFDAERLPFSVSVIDMDWHVTDVDPALGTGWTGYTWNRDLFPDPAAFLAALHDRGLAVTLNVHPADGVRRHEDAYPATARALGVDPDSGVAIPFDITDRAFVDAYLDHVHHPLEDEGVDFWWLDWQSGGVTRVPGLDPLWMLNHVHHKDSGRGGRRPLTFSRYSGPGSHRYPVGFSGDTIATWASLDFQPYFTSTAANIGYFWWSHDVGGHMEGSTDPELTARWVQYGVFSPVNRLHSSSSPFGSKEPWLLGREAGHVAARFLRLRHVLVPYLYTAAWAAHEHRVPLARPLYHAYPDEPEAYEHPNVFLFGPDLLVAPITTPRDPEARVGAVTAWLPEGTWTDLFTGATYRGGRTTTLHRGLDDYPVLVRAGAVLPLAADATAPVAQDPDELVLRVVPGTGESSFVEDDGSAAPVARRTVVRQTCRAGEGTGLDLRLEIEPGGPSAAGAGGDAGDSAERDTGERSGRTVPGLGFDLAGVTAVGSVSLTVGGEEHPVTVVETPADDVADLLAPALRLRAEGVDLTLPVVLTVAGARRATVDLLDAVRGLLAGAHIEVTTKDRAYVAARSLTGLELVDELASLGLPAVLLGAVIEAVVAAGEAPSD</sequence>
<dbReference type="Pfam" id="PF21365">
    <property type="entry name" value="Glyco_hydro_31_3rd"/>
    <property type="match status" value="1"/>
</dbReference>
<dbReference type="PANTHER" id="PTHR43863:SF2">
    <property type="entry name" value="MALTASE-GLUCOAMYLASE"/>
    <property type="match status" value="1"/>
</dbReference>
<feature type="compositionally biased region" description="Basic and acidic residues" evidence="3">
    <location>
        <begin position="698"/>
        <end position="708"/>
    </location>
</feature>
<keyword evidence="2" id="KW-0378">Hydrolase</keyword>
<dbReference type="InterPro" id="IPR017853">
    <property type="entry name" value="GH"/>
</dbReference>
<feature type="domain" description="Glycoside hydrolase family 31 TIM barrel" evidence="4">
    <location>
        <begin position="214"/>
        <end position="518"/>
    </location>
</feature>
<evidence type="ECO:0000259" key="5">
    <source>
        <dbReference type="Pfam" id="PF21365"/>
    </source>
</evidence>
<name>A0ABN6XE80_9CELL</name>
<dbReference type="InterPro" id="IPR000322">
    <property type="entry name" value="Glyco_hydro_31_TIM"/>
</dbReference>
<dbReference type="Gene3D" id="2.60.40.1180">
    <property type="entry name" value="Golgi alpha-mannosidase II"/>
    <property type="match status" value="1"/>
</dbReference>
<dbReference type="Proteomes" id="UP001321475">
    <property type="component" value="Chromosome"/>
</dbReference>
<evidence type="ECO:0000313" key="7">
    <source>
        <dbReference type="Proteomes" id="UP001321475"/>
    </source>
</evidence>
<dbReference type="EMBL" id="AP027729">
    <property type="protein sequence ID" value="BDZ43243.1"/>
    <property type="molecule type" value="Genomic_DNA"/>
</dbReference>
<protein>
    <submittedName>
        <fullName evidence="6">Alpha-glucosidase</fullName>
    </submittedName>
</protein>
<evidence type="ECO:0000256" key="2">
    <source>
        <dbReference type="RuleBase" id="RU361185"/>
    </source>
</evidence>
<accession>A0ABN6XE80</accession>
<dbReference type="Pfam" id="PF01055">
    <property type="entry name" value="Glyco_hydro_31_2nd"/>
    <property type="match status" value="1"/>
</dbReference>
<feature type="region of interest" description="Disordered" evidence="3">
    <location>
        <begin position="680"/>
        <end position="712"/>
    </location>
</feature>
<dbReference type="InterPro" id="IPR051816">
    <property type="entry name" value="Glycosyl_Hydrolase_31"/>
</dbReference>
<reference evidence="7" key="1">
    <citation type="journal article" date="2019" name="Int. J. Syst. Evol. Microbiol.">
        <title>The Global Catalogue of Microorganisms (GCM) 10K type strain sequencing project: providing services to taxonomists for standard genome sequencing and annotation.</title>
        <authorList>
            <consortium name="The Broad Institute Genomics Platform"/>
            <consortium name="The Broad Institute Genome Sequencing Center for Infectious Disease"/>
            <person name="Wu L."/>
            <person name="Ma J."/>
        </authorList>
    </citation>
    <scope>NUCLEOTIDE SEQUENCE [LARGE SCALE GENOMIC DNA]</scope>
    <source>
        <strain evidence="7">NBRC 108565</strain>
    </source>
</reference>
<gene>
    <name evidence="6" type="ORF">GCM10025865_25420</name>
</gene>
<organism evidence="6 7">
    <name type="scientific">Paraoerskovia sediminicola</name>
    <dbReference type="NCBI Taxonomy" id="1138587"/>
    <lineage>
        <taxon>Bacteria</taxon>
        <taxon>Bacillati</taxon>
        <taxon>Actinomycetota</taxon>
        <taxon>Actinomycetes</taxon>
        <taxon>Micrococcales</taxon>
        <taxon>Cellulomonadaceae</taxon>
        <taxon>Paraoerskovia</taxon>
    </lineage>
</organism>
<dbReference type="InterPro" id="IPR013780">
    <property type="entry name" value="Glyco_hydro_b"/>
</dbReference>
<proteinExistence type="inferred from homology"/>
<dbReference type="RefSeq" id="WP_286217534.1">
    <property type="nucleotide sequence ID" value="NZ_AP027729.1"/>
</dbReference>
<keyword evidence="7" id="KW-1185">Reference proteome</keyword>
<dbReference type="PANTHER" id="PTHR43863">
    <property type="entry name" value="HYDROLASE, PUTATIVE (AFU_ORTHOLOGUE AFUA_1G03140)-RELATED"/>
    <property type="match status" value="1"/>
</dbReference>
<feature type="domain" description="Glycosyl hydrolase family 31 C-terminal" evidence="5">
    <location>
        <begin position="527"/>
        <end position="617"/>
    </location>
</feature>
<keyword evidence="2" id="KW-0326">Glycosidase</keyword>
<evidence type="ECO:0000256" key="1">
    <source>
        <dbReference type="ARBA" id="ARBA00007806"/>
    </source>
</evidence>